<evidence type="ECO:0000256" key="9">
    <source>
        <dbReference type="ARBA" id="ARBA00023242"/>
    </source>
</evidence>
<dbReference type="GO" id="GO:0005737">
    <property type="term" value="C:cytoplasm"/>
    <property type="evidence" value="ECO:0007669"/>
    <property type="project" value="UniProtKB-SubCell"/>
</dbReference>
<keyword evidence="3" id="KW-0963">Cytoplasm</keyword>
<feature type="compositionally biased region" description="Polar residues" evidence="10">
    <location>
        <begin position="80"/>
        <end position="89"/>
    </location>
</feature>
<comment type="caution">
    <text evidence="12">The sequence shown here is derived from an EMBL/GenBank/DDBJ whole genome shotgun (WGS) entry which is preliminary data.</text>
</comment>
<evidence type="ECO:0000256" key="5">
    <source>
        <dbReference type="ARBA" id="ARBA00022553"/>
    </source>
</evidence>
<evidence type="ECO:0000256" key="8">
    <source>
        <dbReference type="ARBA" id="ARBA00023163"/>
    </source>
</evidence>
<evidence type="ECO:0000256" key="4">
    <source>
        <dbReference type="ARBA" id="ARBA00022499"/>
    </source>
</evidence>
<dbReference type="GO" id="GO:0006355">
    <property type="term" value="P:regulation of DNA-templated transcription"/>
    <property type="evidence" value="ECO:0007669"/>
    <property type="project" value="InterPro"/>
</dbReference>
<dbReference type="InterPro" id="IPR040221">
    <property type="entry name" value="CDCA7/CDA7L"/>
</dbReference>
<keyword evidence="7" id="KW-0805">Transcription regulation</keyword>
<feature type="domain" description="Zinc-finger" evidence="11">
    <location>
        <begin position="160"/>
        <end position="250"/>
    </location>
</feature>
<dbReference type="Pfam" id="PF10497">
    <property type="entry name" value="zf-4CXXC_R1"/>
    <property type="match status" value="1"/>
</dbReference>
<sequence>MTDFDVPRTLPRGRLRNIHIEIDSPSLSRTPNYHLTPVKVPRANGPAQALEGERRTPGSSLSLQQLLGDTFSDSDEPLSNPKTPSVSKSGQKRKREGPTPVVIRTLAADYQTPTNRHAFQTQGGNNHIAKKQKAVHPLNNVQIAVNGILEGVNLDTKYPLCHRCRKRLPEGTIQCTKLKGHVALKRCSMSFCGKCLSRFYAQKVEDIISRKTPKKRRAGHVDDATYVWECPVCEERCSCSICKKRQQAANQRKEKLNAGSSPDSSPKENVKPNPQKRSRPKKSKPIPPPSPPKPRVKPPSAHGFSFDFSNVADFLEVQQFLNRFCDILPGVPGFLPLLNDYQISGKMCLSLTQALLTFLLEAGHPVLAGVKEIRRETMWSQVGKIIQPGVEKIDDMIDWSRILKELAKSKSHRTIDFVEPEGQIKILMYLIRAMLDTQKMRDMFEQLLKDKAELDRDRMEELRQFRKVEMERRKELNRQQVALRKDAGDGPASAAVERILVQLRSADDAARAAATEAHEKKLEEFRERDQPPLRVSAMGVDREGNTYWFLASDLKKIIVYGLQWWEKPDQGTDDSNWFYFEFADVHQLIQFLRFEGQHFTTKQNGATKNLHSALITNLSQLSAE</sequence>
<name>A0AAD5SGK5_9FUNG</name>
<gene>
    <name evidence="12" type="ORF">HK097_002427</name>
</gene>
<dbReference type="AlphaFoldDB" id="A0AAD5SGK5"/>
<keyword evidence="9" id="KW-0539">Nucleus</keyword>
<evidence type="ECO:0000313" key="12">
    <source>
        <dbReference type="EMBL" id="KAJ3054204.1"/>
    </source>
</evidence>
<evidence type="ECO:0000256" key="3">
    <source>
        <dbReference type="ARBA" id="ARBA00022490"/>
    </source>
</evidence>
<protein>
    <recommendedName>
        <fullName evidence="11">Zinc-finger domain-containing protein</fullName>
    </recommendedName>
</protein>
<keyword evidence="4" id="KW-1017">Isopeptide bond</keyword>
<evidence type="ECO:0000256" key="2">
    <source>
        <dbReference type="ARBA" id="ARBA00004496"/>
    </source>
</evidence>
<evidence type="ECO:0000259" key="11">
    <source>
        <dbReference type="Pfam" id="PF10497"/>
    </source>
</evidence>
<dbReference type="GO" id="GO:0005634">
    <property type="term" value="C:nucleus"/>
    <property type="evidence" value="ECO:0007669"/>
    <property type="project" value="UniProtKB-SubCell"/>
</dbReference>
<evidence type="ECO:0000256" key="1">
    <source>
        <dbReference type="ARBA" id="ARBA00004123"/>
    </source>
</evidence>
<keyword evidence="8" id="KW-0804">Transcription</keyword>
<dbReference type="InterPro" id="IPR018866">
    <property type="entry name" value="Znf-4CXXC_R1"/>
</dbReference>
<evidence type="ECO:0000256" key="6">
    <source>
        <dbReference type="ARBA" id="ARBA00022843"/>
    </source>
</evidence>
<evidence type="ECO:0000256" key="7">
    <source>
        <dbReference type="ARBA" id="ARBA00023015"/>
    </source>
</evidence>
<evidence type="ECO:0000313" key="13">
    <source>
        <dbReference type="Proteomes" id="UP001212841"/>
    </source>
</evidence>
<keyword evidence="5" id="KW-0597">Phosphoprotein</keyword>
<keyword evidence="6" id="KW-0832">Ubl conjugation</keyword>
<comment type="subcellular location">
    <subcellularLocation>
        <location evidence="2">Cytoplasm</location>
    </subcellularLocation>
    <subcellularLocation>
        <location evidence="1">Nucleus</location>
    </subcellularLocation>
</comment>
<evidence type="ECO:0000256" key="10">
    <source>
        <dbReference type="SAM" id="MobiDB-lite"/>
    </source>
</evidence>
<dbReference type="Proteomes" id="UP001212841">
    <property type="component" value="Unassembled WGS sequence"/>
</dbReference>
<keyword evidence="13" id="KW-1185">Reference proteome</keyword>
<dbReference type="PANTHER" id="PTHR31169">
    <property type="entry name" value="OS05G0300700 PROTEIN"/>
    <property type="match status" value="1"/>
</dbReference>
<reference evidence="12" key="1">
    <citation type="submission" date="2020-05" db="EMBL/GenBank/DDBJ databases">
        <title>Phylogenomic resolution of chytrid fungi.</title>
        <authorList>
            <person name="Stajich J.E."/>
            <person name="Amses K."/>
            <person name="Simmons R."/>
            <person name="Seto K."/>
            <person name="Myers J."/>
            <person name="Bonds A."/>
            <person name="Quandt C.A."/>
            <person name="Barry K."/>
            <person name="Liu P."/>
            <person name="Grigoriev I."/>
            <person name="Longcore J.E."/>
            <person name="James T.Y."/>
        </authorList>
    </citation>
    <scope>NUCLEOTIDE SEQUENCE</scope>
    <source>
        <strain evidence="12">JEL0318</strain>
    </source>
</reference>
<feature type="compositionally biased region" description="Basic residues" evidence="10">
    <location>
        <begin position="274"/>
        <end position="284"/>
    </location>
</feature>
<dbReference type="PANTHER" id="PTHR31169:SF8">
    <property type="entry name" value="ZINC-FINGER DOMAIN OF MONOAMINE-OXIDASE A REPRESSOR R1 PROTEIN"/>
    <property type="match status" value="1"/>
</dbReference>
<feature type="region of interest" description="Disordered" evidence="10">
    <location>
        <begin position="253"/>
        <end position="300"/>
    </location>
</feature>
<organism evidence="12 13">
    <name type="scientific">Rhizophlyctis rosea</name>
    <dbReference type="NCBI Taxonomy" id="64517"/>
    <lineage>
        <taxon>Eukaryota</taxon>
        <taxon>Fungi</taxon>
        <taxon>Fungi incertae sedis</taxon>
        <taxon>Chytridiomycota</taxon>
        <taxon>Chytridiomycota incertae sedis</taxon>
        <taxon>Chytridiomycetes</taxon>
        <taxon>Rhizophlyctidales</taxon>
        <taxon>Rhizophlyctidaceae</taxon>
        <taxon>Rhizophlyctis</taxon>
    </lineage>
</organism>
<accession>A0AAD5SGK5</accession>
<feature type="region of interest" description="Disordered" evidence="10">
    <location>
        <begin position="70"/>
        <end position="100"/>
    </location>
</feature>
<dbReference type="EMBL" id="JADGJD010000152">
    <property type="protein sequence ID" value="KAJ3054204.1"/>
    <property type="molecule type" value="Genomic_DNA"/>
</dbReference>
<proteinExistence type="predicted"/>